<evidence type="ECO:0000259" key="8">
    <source>
        <dbReference type="Pfam" id="PF02687"/>
    </source>
</evidence>
<accession>A0A3E0WK20</accession>
<dbReference type="InterPro" id="IPR025857">
    <property type="entry name" value="MacB_PCD"/>
</dbReference>
<feature type="domain" description="ABC3 transporter permease C-terminal" evidence="8">
    <location>
        <begin position="278"/>
        <end position="390"/>
    </location>
</feature>
<evidence type="ECO:0000259" key="9">
    <source>
        <dbReference type="Pfam" id="PF12704"/>
    </source>
</evidence>
<feature type="transmembrane region" description="Helical" evidence="7">
    <location>
        <begin position="21"/>
        <end position="42"/>
    </location>
</feature>
<evidence type="ECO:0000313" key="10">
    <source>
        <dbReference type="EMBL" id="RFA33128.1"/>
    </source>
</evidence>
<evidence type="ECO:0000256" key="1">
    <source>
        <dbReference type="ARBA" id="ARBA00004651"/>
    </source>
</evidence>
<evidence type="ECO:0000256" key="4">
    <source>
        <dbReference type="ARBA" id="ARBA00022989"/>
    </source>
</evidence>
<dbReference type="PANTHER" id="PTHR30572">
    <property type="entry name" value="MEMBRANE COMPONENT OF TRANSPORTER-RELATED"/>
    <property type="match status" value="1"/>
</dbReference>
<dbReference type="Proteomes" id="UP000256488">
    <property type="component" value="Unassembled WGS sequence"/>
</dbReference>
<feature type="transmembrane region" description="Helical" evidence="7">
    <location>
        <begin position="358"/>
        <end position="380"/>
    </location>
</feature>
<name>A0A3E0WK20_9BACI</name>
<dbReference type="Pfam" id="PF02687">
    <property type="entry name" value="FtsX"/>
    <property type="match status" value="1"/>
</dbReference>
<dbReference type="InterPro" id="IPR050250">
    <property type="entry name" value="Macrolide_Exporter_MacB"/>
</dbReference>
<dbReference type="AlphaFoldDB" id="A0A3E0WK20"/>
<sequence length="397" mass="42972">MNLLEDLRMAIHSIFTNKLRSLLTMLGIIIGVASVIMVVAVGKGGEEMLKAAVAGEGNSATIMYTPTEEELLSNQNDWNAPSISIEDMKELEEIEEIEHIVASNSEYSPVRYITTHTDATITGITDSYTSVHEFELVEGTSLQSNEFITAQRVAVISSSLSEKLFETELAIGQIITIGNQPVEVVGVLNTPTNFFESDPMEVFIPLSTWRNFYGTEGFAQISIQATSQENLQFAGEKAVNFLNAKYGLENGYNLLNFKEISELTGRITGIMTLIISGVAGISLFVGGIGVMNIMLVSVTERTKEIGIRMSLGATRKRILMQFLIEAAIMTMISGMIGITLGSGLATLISAIAGWDSLLSLPIIIGALLFSTLIGVVFGLIPANKAANLNPIEALRYE</sequence>
<proteinExistence type="inferred from homology"/>
<dbReference type="GO" id="GO:0022857">
    <property type="term" value="F:transmembrane transporter activity"/>
    <property type="evidence" value="ECO:0007669"/>
    <property type="project" value="TreeGrafter"/>
</dbReference>
<feature type="transmembrane region" description="Helical" evidence="7">
    <location>
        <begin position="270"/>
        <end position="298"/>
    </location>
</feature>
<dbReference type="Pfam" id="PF12704">
    <property type="entry name" value="MacB_PCD"/>
    <property type="match status" value="1"/>
</dbReference>
<feature type="domain" description="MacB-like periplasmic core" evidence="9">
    <location>
        <begin position="21"/>
        <end position="232"/>
    </location>
</feature>
<keyword evidence="5 7" id="KW-0472">Membrane</keyword>
<comment type="caution">
    <text evidence="10">The sequence shown here is derived from an EMBL/GenBank/DDBJ whole genome shotgun (WGS) entry which is preliminary data.</text>
</comment>
<dbReference type="EMBL" id="NFZX01000043">
    <property type="protein sequence ID" value="RFA33128.1"/>
    <property type="molecule type" value="Genomic_DNA"/>
</dbReference>
<dbReference type="InterPro" id="IPR003838">
    <property type="entry name" value="ABC3_permease_C"/>
</dbReference>
<evidence type="ECO:0000256" key="5">
    <source>
        <dbReference type="ARBA" id="ARBA00023136"/>
    </source>
</evidence>
<protein>
    <submittedName>
        <fullName evidence="10">Macrolide ABC transporter permease</fullName>
    </submittedName>
</protein>
<feature type="transmembrane region" description="Helical" evidence="7">
    <location>
        <begin position="319"/>
        <end position="352"/>
    </location>
</feature>
<keyword evidence="3 7" id="KW-0812">Transmembrane</keyword>
<evidence type="ECO:0000256" key="7">
    <source>
        <dbReference type="SAM" id="Phobius"/>
    </source>
</evidence>
<evidence type="ECO:0000256" key="6">
    <source>
        <dbReference type="ARBA" id="ARBA00038076"/>
    </source>
</evidence>
<keyword evidence="4 7" id="KW-1133">Transmembrane helix</keyword>
<dbReference type="GO" id="GO:0005886">
    <property type="term" value="C:plasma membrane"/>
    <property type="evidence" value="ECO:0007669"/>
    <property type="project" value="UniProtKB-SubCell"/>
</dbReference>
<gene>
    <name evidence="10" type="ORF">CAI16_15640</name>
</gene>
<evidence type="ECO:0000256" key="2">
    <source>
        <dbReference type="ARBA" id="ARBA00022475"/>
    </source>
</evidence>
<dbReference type="PANTHER" id="PTHR30572:SF4">
    <property type="entry name" value="ABC TRANSPORTER PERMEASE YTRF"/>
    <property type="match status" value="1"/>
</dbReference>
<comment type="subcellular location">
    <subcellularLocation>
        <location evidence="1">Cell membrane</location>
        <topology evidence="1">Multi-pass membrane protein</topology>
    </subcellularLocation>
</comment>
<reference evidence="10 11" key="1">
    <citation type="submission" date="2017-05" db="EMBL/GenBank/DDBJ databases">
        <title>Virgibacillus sp. AK90 isolated from a saltern of Kakinada, India.</title>
        <authorList>
            <person name="Gupta V."/>
            <person name="Sidhu C."/>
            <person name="Korpole S."/>
            <person name="Pinnaka A.K."/>
        </authorList>
    </citation>
    <scope>NUCLEOTIDE SEQUENCE [LARGE SCALE GENOMIC DNA]</scope>
    <source>
        <strain evidence="10 11">AK90</strain>
    </source>
</reference>
<organism evidence="10 11">
    <name type="scientific">Virgibacillus dokdonensis</name>
    <dbReference type="NCBI Taxonomy" id="302167"/>
    <lineage>
        <taxon>Bacteria</taxon>
        <taxon>Bacillati</taxon>
        <taxon>Bacillota</taxon>
        <taxon>Bacilli</taxon>
        <taxon>Bacillales</taxon>
        <taxon>Bacillaceae</taxon>
        <taxon>Virgibacillus</taxon>
    </lineage>
</organism>
<keyword evidence="2" id="KW-1003">Cell membrane</keyword>
<comment type="similarity">
    <text evidence="6">Belongs to the ABC-4 integral membrane protein family.</text>
</comment>
<evidence type="ECO:0000256" key="3">
    <source>
        <dbReference type="ARBA" id="ARBA00022692"/>
    </source>
</evidence>
<dbReference type="RefSeq" id="WP_116279158.1">
    <property type="nucleotide sequence ID" value="NZ_NFZX01000043.1"/>
</dbReference>
<evidence type="ECO:0000313" key="11">
    <source>
        <dbReference type="Proteomes" id="UP000256488"/>
    </source>
</evidence>